<dbReference type="Proteomes" id="UP001652624">
    <property type="component" value="Chromosome 5"/>
</dbReference>
<dbReference type="PANTHER" id="PTHR14667">
    <property type="entry name" value="BARDET-BIEDL SYNDROME 10 PROTEIN"/>
    <property type="match status" value="1"/>
</dbReference>
<evidence type="ECO:0000313" key="2">
    <source>
        <dbReference type="RefSeq" id="XP_060047334.1"/>
    </source>
</evidence>
<dbReference type="InterPro" id="IPR027409">
    <property type="entry name" value="GroEL-like_apical_dom_sf"/>
</dbReference>
<dbReference type="Gene3D" id="3.50.7.10">
    <property type="entry name" value="GroEL"/>
    <property type="match status" value="1"/>
</dbReference>
<dbReference type="InterPro" id="IPR002423">
    <property type="entry name" value="Cpn60/GroEL/TCP-1"/>
</dbReference>
<dbReference type="InterPro" id="IPR042619">
    <property type="entry name" value="BBS10"/>
</dbReference>
<organism evidence="1 2">
    <name type="scientific">Erinaceus europaeus</name>
    <name type="common">Western European hedgehog</name>
    <dbReference type="NCBI Taxonomy" id="9365"/>
    <lineage>
        <taxon>Eukaryota</taxon>
        <taxon>Metazoa</taxon>
        <taxon>Chordata</taxon>
        <taxon>Craniata</taxon>
        <taxon>Vertebrata</taxon>
        <taxon>Euteleostomi</taxon>
        <taxon>Mammalia</taxon>
        <taxon>Eutheria</taxon>
        <taxon>Laurasiatheria</taxon>
        <taxon>Eulipotyphla</taxon>
        <taxon>Erinaceidae</taxon>
        <taxon>Erinaceinae</taxon>
        <taxon>Erinaceus</taxon>
    </lineage>
</organism>
<sequence length="719" mass="80299">MAVSLSVKEALRVVEVLETIVSSCVGPEGRQVLCTKPTGEVMLSRDGGRLLGSLHLEHPTARMMVSCVSSHLRRAGDGAKTYIIYLCHLLRELHAATDKVMGSLGQAHGKHWKKCCQWKLIARACLSFQTQVLDCVVDQHLKKHFLSVFSSPKERTLCRSSLESLFEAYLRGRVGRNHHGFISQLISDYLFKCMAHERGFEEVFELVDDCFLELSIGVTGLPVTESKVVAGLVLHRDFSVYYPVEGDMRLVVVNEAIHPLFSSSESEFIVTSEIQFQTSQFWIMEKTRTIMSHLRSQNVHLLLSRVKQSDMVVYYAGLNGISVVECLSSEELSLIQRITGVCPFVPPQEPSQFGISNTALVKFCTPLILRSKRYIHLGLVSNCAFIPHCVILCGPVQGMVEQHKDTFHGAFKILQQLFKDHHLNYMAQANDQNCLPSHLMCKNSRESHQEPEFVHDSLRRPYQETVVENKEKLRKPQTCIKTHSNPVGPNIECEAYSPGSTAKEILTDVCQIDGRLRGLSPNKTRMMDNPKPWTESHSPAIAAMETSAMEISYENSQVTKDAGNGTVSSARLKPVETPLAPSNDCLPCIPAGSVLPVGGYFEILLHYYLLNCAQKGRQSEETRVLSKIIAKALLSIPRILCKYKKGKHSFPQMYMRTAHTLQAGQPMSSSSTGLESVASKYQLLASVLQCLTTILTIDLVIPVKRQPREVCDPDSEDEL</sequence>
<reference evidence="2" key="1">
    <citation type="submission" date="2025-08" db="UniProtKB">
        <authorList>
            <consortium name="RefSeq"/>
        </authorList>
    </citation>
    <scope>IDENTIFICATION</scope>
</reference>
<dbReference type="InterPro" id="IPR027413">
    <property type="entry name" value="GROEL-like_equatorial_sf"/>
</dbReference>
<dbReference type="GeneID" id="103128310"/>
<dbReference type="Pfam" id="PF00118">
    <property type="entry name" value="Cpn60_TCP1"/>
    <property type="match status" value="1"/>
</dbReference>
<accession>A0ABM3XET0</accession>
<proteinExistence type="predicted"/>
<name>A0ABM3XET0_ERIEU</name>
<evidence type="ECO:0000313" key="1">
    <source>
        <dbReference type="Proteomes" id="UP001652624"/>
    </source>
</evidence>
<dbReference type="Gene3D" id="1.10.560.10">
    <property type="entry name" value="GroEL-like equatorial domain"/>
    <property type="match status" value="2"/>
</dbReference>
<keyword evidence="1" id="KW-1185">Reference proteome</keyword>
<dbReference type="PANTHER" id="PTHR14667:SF2">
    <property type="entry name" value="BARDET-BIEDL SYNDROME 10 PROTEIN"/>
    <property type="match status" value="1"/>
</dbReference>
<dbReference type="RefSeq" id="XP_060047334.1">
    <property type="nucleotide sequence ID" value="XM_060191351.1"/>
</dbReference>
<protein>
    <submittedName>
        <fullName evidence="2">Bardet-Biedl syndrome 10 protein</fullName>
    </submittedName>
</protein>
<dbReference type="SUPFAM" id="SSF48592">
    <property type="entry name" value="GroEL equatorial domain-like"/>
    <property type="match status" value="1"/>
</dbReference>
<dbReference type="SUPFAM" id="SSF52029">
    <property type="entry name" value="GroEL apical domain-like"/>
    <property type="match status" value="1"/>
</dbReference>
<gene>
    <name evidence="2" type="primary">BBS10</name>
</gene>